<dbReference type="Gene3D" id="3.40.50.2300">
    <property type="match status" value="2"/>
</dbReference>
<dbReference type="PANTHER" id="PTHR30146">
    <property type="entry name" value="LACI-RELATED TRANSCRIPTIONAL REPRESSOR"/>
    <property type="match status" value="1"/>
</dbReference>
<dbReference type="SUPFAM" id="SSF53822">
    <property type="entry name" value="Periplasmic binding protein-like I"/>
    <property type="match status" value="1"/>
</dbReference>
<evidence type="ECO:0000259" key="4">
    <source>
        <dbReference type="PROSITE" id="PS50206"/>
    </source>
</evidence>
<proteinExistence type="predicted"/>
<dbReference type="InterPro" id="IPR028082">
    <property type="entry name" value="Peripla_BP_I"/>
</dbReference>
<evidence type="ECO:0000313" key="6">
    <source>
        <dbReference type="EMBL" id="ELP67817.1"/>
    </source>
</evidence>
<feature type="domain" description="Rhodanese" evidence="4">
    <location>
        <begin position="149"/>
        <end position="216"/>
    </location>
</feature>
<dbReference type="Proteomes" id="UP000010931">
    <property type="component" value="Unassembled WGS sequence"/>
</dbReference>
<organism evidence="6 7">
    <name type="scientific">Streptomyces turgidiscabies (strain Car8)</name>
    <dbReference type="NCBI Taxonomy" id="698760"/>
    <lineage>
        <taxon>Bacteria</taxon>
        <taxon>Bacillati</taxon>
        <taxon>Actinomycetota</taxon>
        <taxon>Actinomycetes</taxon>
        <taxon>Kitasatosporales</taxon>
        <taxon>Streptomycetaceae</taxon>
        <taxon>Streptomyces</taxon>
    </lineage>
</organism>
<keyword evidence="7" id="KW-1185">Reference proteome</keyword>
<dbReference type="GO" id="GO:0003700">
    <property type="term" value="F:DNA-binding transcription factor activity"/>
    <property type="evidence" value="ECO:0007669"/>
    <property type="project" value="TreeGrafter"/>
</dbReference>
<keyword evidence="1" id="KW-0805">Transcription regulation</keyword>
<accession>L7F992</accession>
<keyword evidence="3" id="KW-0804">Transcription</keyword>
<dbReference type="CDD" id="cd01392">
    <property type="entry name" value="HTH_LacI"/>
    <property type="match status" value="1"/>
</dbReference>
<evidence type="ECO:0000256" key="1">
    <source>
        <dbReference type="ARBA" id="ARBA00023015"/>
    </source>
</evidence>
<dbReference type="InterPro" id="IPR010982">
    <property type="entry name" value="Lambda_DNA-bd_dom_sf"/>
</dbReference>
<dbReference type="AlphaFoldDB" id="L7F992"/>
<dbReference type="STRING" id="85558.T45_00058"/>
<dbReference type="InterPro" id="IPR001761">
    <property type="entry name" value="Peripla_BP/Lac1_sug-bd_dom"/>
</dbReference>
<dbReference type="Pfam" id="PF00532">
    <property type="entry name" value="Peripla_BP_1"/>
    <property type="match status" value="1"/>
</dbReference>
<evidence type="ECO:0000256" key="2">
    <source>
        <dbReference type="ARBA" id="ARBA00023125"/>
    </source>
</evidence>
<gene>
    <name evidence="6" type="ORF">STRTUCAR8_03367</name>
</gene>
<keyword evidence="2" id="KW-0238">DNA-binding</keyword>
<name>L7F992_STRT8</name>
<sequence>MPDMRTPTMREVAALAGVSIKTVSRFVNGDETVSPAIAERVRAAIDETGYRRNDLARSLRPGQRSTTLALLVGDLTNPFYGSIANGVMGVARAHGHNVVLASSDEDPEAERRGIDDLLGQRVAGLLIVPGAMDYGYLGREVAQGTPVVFLDRPALGLDADTVLLDNHGGARKATEHLIAAGHRRIGVVVAASYHTTGRRLDGYLEAMRAAFGEVDEALIARLEHGTRAEAEEAAAELLALPPARRPTALFTTTNFLTHGALRAMGPGLGPGQGPALVGFDDFPFADLLPTPVTVVSGDAFEMGREAARLLLARIDGESGPPRRVELGTVLTPRGSGELTP</sequence>
<dbReference type="PROSITE" id="PS50932">
    <property type="entry name" value="HTH_LACI_2"/>
    <property type="match status" value="1"/>
</dbReference>
<dbReference type="InterPro" id="IPR000843">
    <property type="entry name" value="HTH_LacI"/>
</dbReference>
<reference evidence="6 7" key="1">
    <citation type="journal article" date="2011" name="Plasmid">
        <title>Streptomyces turgidiscabies Car8 contains a modular pathogenicity island that shares virulence genes with other actinobacterial plant pathogens.</title>
        <authorList>
            <person name="Huguet-Tapia J.C."/>
            <person name="Badger J.H."/>
            <person name="Loria R."/>
            <person name="Pettis G.S."/>
        </authorList>
    </citation>
    <scope>NUCLEOTIDE SEQUENCE [LARGE SCALE GENOMIC DNA]</scope>
    <source>
        <strain evidence="6 7">Car8</strain>
    </source>
</reference>
<dbReference type="CDD" id="cd06267">
    <property type="entry name" value="PBP1_LacI_sugar_binding-like"/>
    <property type="match status" value="1"/>
</dbReference>
<feature type="domain" description="HTH lacI-type" evidence="5">
    <location>
        <begin position="7"/>
        <end position="61"/>
    </location>
</feature>
<dbReference type="PROSITE" id="PS00356">
    <property type="entry name" value="HTH_LACI_1"/>
    <property type="match status" value="1"/>
</dbReference>
<dbReference type="GO" id="GO:0000976">
    <property type="term" value="F:transcription cis-regulatory region binding"/>
    <property type="evidence" value="ECO:0007669"/>
    <property type="project" value="TreeGrafter"/>
</dbReference>
<evidence type="ECO:0000259" key="5">
    <source>
        <dbReference type="PROSITE" id="PS50932"/>
    </source>
</evidence>
<dbReference type="PATRIC" id="fig|698760.3.peg.3445"/>
<dbReference type="Pfam" id="PF00356">
    <property type="entry name" value="LacI"/>
    <property type="match status" value="1"/>
</dbReference>
<dbReference type="PANTHER" id="PTHR30146:SF109">
    <property type="entry name" value="HTH-TYPE TRANSCRIPTIONAL REGULATOR GALS"/>
    <property type="match status" value="1"/>
</dbReference>
<evidence type="ECO:0000256" key="3">
    <source>
        <dbReference type="ARBA" id="ARBA00023163"/>
    </source>
</evidence>
<dbReference type="SMART" id="SM00354">
    <property type="entry name" value="HTH_LACI"/>
    <property type="match status" value="1"/>
</dbReference>
<protein>
    <submittedName>
        <fullName evidence="6">Transcriptional regulator, LacI family</fullName>
    </submittedName>
</protein>
<dbReference type="Gene3D" id="1.10.260.40">
    <property type="entry name" value="lambda repressor-like DNA-binding domains"/>
    <property type="match status" value="1"/>
</dbReference>
<dbReference type="PROSITE" id="PS50206">
    <property type="entry name" value="RHODANESE_3"/>
    <property type="match status" value="1"/>
</dbReference>
<comment type="caution">
    <text evidence="6">The sequence shown here is derived from an EMBL/GenBank/DDBJ whole genome shotgun (WGS) entry which is preliminary data.</text>
</comment>
<dbReference type="SUPFAM" id="SSF47413">
    <property type="entry name" value="lambda repressor-like DNA-binding domains"/>
    <property type="match status" value="1"/>
</dbReference>
<evidence type="ECO:0000313" key="7">
    <source>
        <dbReference type="Proteomes" id="UP000010931"/>
    </source>
</evidence>
<dbReference type="InterPro" id="IPR001763">
    <property type="entry name" value="Rhodanese-like_dom"/>
</dbReference>
<dbReference type="EMBL" id="AEJB01000263">
    <property type="protein sequence ID" value="ELP67817.1"/>
    <property type="molecule type" value="Genomic_DNA"/>
</dbReference>